<evidence type="ECO:0000256" key="5">
    <source>
        <dbReference type="ARBA" id="ARBA00023136"/>
    </source>
</evidence>
<feature type="transmembrane region" description="Helical" evidence="6">
    <location>
        <begin position="71"/>
        <end position="92"/>
    </location>
</feature>
<reference evidence="8" key="2">
    <citation type="submission" date="2021-04" db="EMBL/GenBank/DDBJ databases">
        <authorList>
            <person name="Gilroy R."/>
        </authorList>
    </citation>
    <scope>NUCLEOTIDE SEQUENCE</scope>
    <source>
        <strain evidence="8">CHK188-5543</strain>
    </source>
</reference>
<feature type="transmembrane region" description="Helical" evidence="6">
    <location>
        <begin position="222"/>
        <end position="241"/>
    </location>
</feature>
<evidence type="ECO:0000256" key="1">
    <source>
        <dbReference type="ARBA" id="ARBA00004141"/>
    </source>
</evidence>
<dbReference type="InterPro" id="IPR050638">
    <property type="entry name" value="AA-Vitamin_Transporters"/>
</dbReference>
<feature type="transmembrane region" description="Helical" evidence="6">
    <location>
        <begin position="248"/>
        <end position="268"/>
    </location>
</feature>
<dbReference type="PANTHER" id="PTHR32322">
    <property type="entry name" value="INNER MEMBRANE TRANSPORTER"/>
    <property type="match status" value="1"/>
</dbReference>
<evidence type="ECO:0000313" key="9">
    <source>
        <dbReference type="Proteomes" id="UP000886800"/>
    </source>
</evidence>
<dbReference type="GO" id="GO:0016020">
    <property type="term" value="C:membrane"/>
    <property type="evidence" value="ECO:0007669"/>
    <property type="project" value="UniProtKB-SubCell"/>
</dbReference>
<dbReference type="InterPro" id="IPR000620">
    <property type="entry name" value="EamA_dom"/>
</dbReference>
<feature type="transmembrane region" description="Helical" evidence="6">
    <location>
        <begin position="155"/>
        <end position="176"/>
    </location>
</feature>
<feature type="domain" description="EamA" evidence="7">
    <location>
        <begin position="156"/>
        <end position="290"/>
    </location>
</feature>
<dbReference type="SUPFAM" id="SSF103481">
    <property type="entry name" value="Multidrug resistance efflux transporter EmrE"/>
    <property type="match status" value="2"/>
</dbReference>
<accession>A0A9D1WS25</accession>
<feature type="transmembrane region" description="Helical" evidence="6">
    <location>
        <begin position="39"/>
        <end position="59"/>
    </location>
</feature>
<dbReference type="Pfam" id="PF00892">
    <property type="entry name" value="EamA"/>
    <property type="match status" value="2"/>
</dbReference>
<dbReference type="InterPro" id="IPR037185">
    <property type="entry name" value="EmrE-like"/>
</dbReference>
<evidence type="ECO:0000256" key="6">
    <source>
        <dbReference type="SAM" id="Phobius"/>
    </source>
</evidence>
<keyword evidence="5 6" id="KW-0472">Membrane</keyword>
<feature type="transmembrane region" description="Helical" evidence="6">
    <location>
        <begin position="188"/>
        <end position="210"/>
    </location>
</feature>
<keyword evidence="4 6" id="KW-1133">Transmembrane helix</keyword>
<dbReference type="Proteomes" id="UP000886800">
    <property type="component" value="Unassembled WGS sequence"/>
</dbReference>
<comment type="subcellular location">
    <subcellularLocation>
        <location evidence="1">Membrane</location>
        <topology evidence="1">Multi-pass membrane protein</topology>
    </subcellularLocation>
</comment>
<keyword evidence="3 6" id="KW-0812">Transmembrane</keyword>
<evidence type="ECO:0000256" key="4">
    <source>
        <dbReference type="ARBA" id="ARBA00022989"/>
    </source>
</evidence>
<evidence type="ECO:0000256" key="3">
    <source>
        <dbReference type="ARBA" id="ARBA00022692"/>
    </source>
</evidence>
<name>A0A9D1WS25_9FIRM</name>
<dbReference type="AlphaFoldDB" id="A0A9D1WS25"/>
<feature type="transmembrane region" description="Helical" evidence="6">
    <location>
        <begin position="128"/>
        <end position="149"/>
    </location>
</feature>
<feature type="domain" description="EamA" evidence="7">
    <location>
        <begin position="18"/>
        <end position="142"/>
    </location>
</feature>
<sequence length="302" mass="32940">MRQPKWAAVLPLVAYFNICFFWGTSSVANKLGSSALDPWMVGVVRFWWATALLAVWMLVRRVPFRYTRNDLKVLGIGAFLLYFLNTLLLLLASTRVDASITIVVLCLIPVGMVLVDSLAQRRLQIGRLGLWGTAGGFVGVAVAAGSGILSGRADLVGVALLLCSVAVWCVGTVYLKYRSVSAGFVQQLFLQSAVPAAAFLACAVALGRFHPSQVTWGGALPALYMGVADSIVGLTSYIYLLRRWRTSMVATYAYINPLVGMVLSALVLQEQITPQKVVGMVLVLLSVLLIREDERLRARRED</sequence>
<organism evidence="8 9">
    <name type="scientific">Candidatus Anaerotruncus excrementipullorum</name>
    <dbReference type="NCBI Taxonomy" id="2838465"/>
    <lineage>
        <taxon>Bacteria</taxon>
        <taxon>Bacillati</taxon>
        <taxon>Bacillota</taxon>
        <taxon>Clostridia</taxon>
        <taxon>Eubacteriales</taxon>
        <taxon>Oscillospiraceae</taxon>
        <taxon>Anaerotruncus</taxon>
    </lineage>
</organism>
<evidence type="ECO:0000259" key="7">
    <source>
        <dbReference type="Pfam" id="PF00892"/>
    </source>
</evidence>
<comment type="caution">
    <text evidence="8">The sequence shown here is derived from an EMBL/GenBank/DDBJ whole genome shotgun (WGS) entry which is preliminary data.</text>
</comment>
<gene>
    <name evidence="8" type="ORF">H9736_07910</name>
</gene>
<dbReference type="PANTHER" id="PTHR32322:SF14">
    <property type="entry name" value="PROTEIN PAGO"/>
    <property type="match status" value="1"/>
</dbReference>
<protein>
    <submittedName>
        <fullName evidence="8">DMT family transporter</fullName>
    </submittedName>
</protein>
<proteinExistence type="inferred from homology"/>
<feature type="transmembrane region" description="Helical" evidence="6">
    <location>
        <begin position="274"/>
        <end position="290"/>
    </location>
</feature>
<feature type="transmembrane region" description="Helical" evidence="6">
    <location>
        <begin position="98"/>
        <end position="116"/>
    </location>
</feature>
<dbReference type="EMBL" id="DXES01000169">
    <property type="protein sequence ID" value="HIX66158.1"/>
    <property type="molecule type" value="Genomic_DNA"/>
</dbReference>
<evidence type="ECO:0000313" key="8">
    <source>
        <dbReference type="EMBL" id="HIX66158.1"/>
    </source>
</evidence>
<evidence type="ECO:0000256" key="2">
    <source>
        <dbReference type="ARBA" id="ARBA00007362"/>
    </source>
</evidence>
<comment type="similarity">
    <text evidence="2">Belongs to the EamA transporter family.</text>
</comment>
<feature type="transmembrane region" description="Helical" evidence="6">
    <location>
        <begin position="7"/>
        <end position="27"/>
    </location>
</feature>
<reference evidence="8" key="1">
    <citation type="journal article" date="2021" name="PeerJ">
        <title>Extensive microbial diversity within the chicken gut microbiome revealed by metagenomics and culture.</title>
        <authorList>
            <person name="Gilroy R."/>
            <person name="Ravi A."/>
            <person name="Getino M."/>
            <person name="Pursley I."/>
            <person name="Horton D.L."/>
            <person name="Alikhan N.F."/>
            <person name="Baker D."/>
            <person name="Gharbi K."/>
            <person name="Hall N."/>
            <person name="Watson M."/>
            <person name="Adriaenssens E.M."/>
            <person name="Foster-Nyarko E."/>
            <person name="Jarju S."/>
            <person name="Secka A."/>
            <person name="Antonio M."/>
            <person name="Oren A."/>
            <person name="Chaudhuri R.R."/>
            <person name="La Ragione R."/>
            <person name="Hildebrand F."/>
            <person name="Pallen M.J."/>
        </authorList>
    </citation>
    <scope>NUCLEOTIDE SEQUENCE</scope>
    <source>
        <strain evidence="8">CHK188-5543</strain>
    </source>
</reference>